<dbReference type="InterPro" id="IPR013320">
    <property type="entry name" value="ConA-like_dom_sf"/>
</dbReference>
<reference evidence="8 9" key="1">
    <citation type="submission" date="2017-03" db="EMBL/GenBank/DDBJ databases">
        <title>Widespread Adenine N6-methylation of Active Genes in Fungi.</title>
        <authorList>
            <consortium name="DOE Joint Genome Institute"/>
            <person name="Mondo S.J."/>
            <person name="Dannebaum R.O."/>
            <person name="Kuo R.C."/>
            <person name="Louie K.B."/>
            <person name="Bewick A.J."/>
            <person name="Labutti K."/>
            <person name="Haridas S."/>
            <person name="Kuo A."/>
            <person name="Salamov A."/>
            <person name="Ahrendt S.R."/>
            <person name="Lau R."/>
            <person name="Bowen B.P."/>
            <person name="Lipzen A."/>
            <person name="Sullivan W."/>
            <person name="Andreopoulos W.B."/>
            <person name="Clum A."/>
            <person name="Lindquist E."/>
            <person name="Daum C."/>
            <person name="Northen T.R."/>
            <person name="Ramamoorthy G."/>
            <person name="Schmitz R.J."/>
            <person name="Gryganskyi A."/>
            <person name="Culley D."/>
            <person name="Magnuson J."/>
            <person name="James T.Y."/>
            <person name="O'Malley M.A."/>
            <person name="Stajich J.E."/>
            <person name="Spatafora J.W."/>
            <person name="Visel A."/>
            <person name="Grigoriev I.V."/>
        </authorList>
    </citation>
    <scope>NUCLEOTIDE SEQUENCE [LARGE SCALE GENOMIC DNA]</scope>
    <source>
        <strain evidence="8 9">NRRL Y-17943</strain>
    </source>
</reference>
<organism evidence="8 9">
    <name type="scientific">Kockovaella imperatae</name>
    <dbReference type="NCBI Taxonomy" id="4999"/>
    <lineage>
        <taxon>Eukaryota</taxon>
        <taxon>Fungi</taxon>
        <taxon>Dikarya</taxon>
        <taxon>Basidiomycota</taxon>
        <taxon>Agaricomycotina</taxon>
        <taxon>Tremellomycetes</taxon>
        <taxon>Tremellales</taxon>
        <taxon>Cuniculitremaceae</taxon>
        <taxon>Kockovaella</taxon>
    </lineage>
</organism>
<dbReference type="GO" id="GO:0005987">
    <property type="term" value="P:sucrose catabolic process"/>
    <property type="evidence" value="ECO:0007669"/>
    <property type="project" value="TreeGrafter"/>
</dbReference>
<dbReference type="Gene3D" id="2.115.10.20">
    <property type="entry name" value="Glycosyl hydrolase domain, family 43"/>
    <property type="match status" value="1"/>
</dbReference>
<feature type="domain" description="Glycosyl hydrolase family 32 C-terminal" evidence="7">
    <location>
        <begin position="406"/>
        <end position="567"/>
    </location>
</feature>
<protein>
    <submittedName>
        <fullName evidence="8">Glycosyl hydrolase</fullName>
    </submittedName>
</protein>
<dbReference type="STRING" id="4999.A0A1Y1UM13"/>
<keyword evidence="2 4" id="KW-0378">Hydrolase</keyword>
<dbReference type="InterPro" id="IPR013148">
    <property type="entry name" value="Glyco_hydro_32_N"/>
</dbReference>
<dbReference type="OrthoDB" id="202537at2759"/>
<dbReference type="GO" id="GO:0004575">
    <property type="term" value="F:sucrose alpha-glucosidase activity"/>
    <property type="evidence" value="ECO:0007669"/>
    <property type="project" value="TreeGrafter"/>
</dbReference>
<dbReference type="AlphaFoldDB" id="A0A1Y1UM13"/>
<dbReference type="InParanoid" id="A0A1Y1UM13"/>
<accession>A0A1Y1UM13</accession>
<dbReference type="Gene3D" id="2.60.120.560">
    <property type="entry name" value="Exo-inulinase, domain 1"/>
    <property type="match status" value="1"/>
</dbReference>
<proteinExistence type="inferred from homology"/>
<dbReference type="GO" id="GO:0005737">
    <property type="term" value="C:cytoplasm"/>
    <property type="evidence" value="ECO:0007669"/>
    <property type="project" value="TreeGrafter"/>
</dbReference>
<evidence type="ECO:0000256" key="2">
    <source>
        <dbReference type="ARBA" id="ARBA00022801"/>
    </source>
</evidence>
<dbReference type="GeneID" id="33557025"/>
<gene>
    <name evidence="8" type="ORF">BD324DRAFT_619867</name>
</gene>
<dbReference type="SMART" id="SM00640">
    <property type="entry name" value="Glyco_32"/>
    <property type="match status" value="1"/>
</dbReference>
<name>A0A1Y1UM13_9TREE</name>
<keyword evidence="3 4" id="KW-0326">Glycosidase</keyword>
<dbReference type="EMBL" id="NBSH01000004">
    <property type="protein sequence ID" value="ORX38175.1"/>
    <property type="molecule type" value="Genomic_DNA"/>
</dbReference>
<dbReference type="Pfam" id="PF08244">
    <property type="entry name" value="Glyco_hydro_32C"/>
    <property type="match status" value="1"/>
</dbReference>
<dbReference type="Proteomes" id="UP000193218">
    <property type="component" value="Unassembled WGS sequence"/>
</dbReference>
<evidence type="ECO:0000313" key="9">
    <source>
        <dbReference type="Proteomes" id="UP000193218"/>
    </source>
</evidence>
<dbReference type="SUPFAM" id="SSF75005">
    <property type="entry name" value="Arabinanase/levansucrase/invertase"/>
    <property type="match status" value="1"/>
</dbReference>
<feature type="domain" description="Glycosyl hydrolase family 32 N-terminal" evidence="6">
    <location>
        <begin position="21"/>
        <end position="369"/>
    </location>
</feature>
<evidence type="ECO:0000259" key="7">
    <source>
        <dbReference type="Pfam" id="PF08244"/>
    </source>
</evidence>
<dbReference type="InterPro" id="IPR001362">
    <property type="entry name" value="Glyco_hydro_32"/>
</dbReference>
<keyword evidence="9" id="KW-1185">Reference proteome</keyword>
<evidence type="ECO:0000256" key="4">
    <source>
        <dbReference type="RuleBase" id="RU362110"/>
    </source>
</evidence>
<dbReference type="SUPFAM" id="SSF49899">
    <property type="entry name" value="Concanavalin A-like lectins/glucanases"/>
    <property type="match status" value="1"/>
</dbReference>
<evidence type="ECO:0000256" key="1">
    <source>
        <dbReference type="ARBA" id="ARBA00009902"/>
    </source>
</evidence>
<evidence type="ECO:0000259" key="6">
    <source>
        <dbReference type="Pfam" id="PF00251"/>
    </source>
</evidence>
<dbReference type="PANTHER" id="PTHR42800">
    <property type="entry name" value="EXOINULINASE INUD (AFU_ORTHOLOGUE AFUA_5G00480)"/>
    <property type="match status" value="1"/>
</dbReference>
<dbReference type="CDD" id="cd18621">
    <property type="entry name" value="GH32_XdINV-like"/>
    <property type="match status" value="1"/>
</dbReference>
<dbReference type="PANTHER" id="PTHR42800:SF3">
    <property type="entry name" value="GLYCOSYL HYDROLASE FAMILY 32 N-TERMINAL DOMAIN-CONTAINING PROTEIN"/>
    <property type="match status" value="1"/>
</dbReference>
<sequence>MTEIDPSPQHGSPSSGRHKYHFQAPRGWMNDPCAPGHDSKTGLYHLFYQWNPHSPFWDNICWGHATSRDLVNWTHSCEEPVLSPDQGYDQKGIFTGCFHPSGPDGETDTLSVFYTNVNHLPIAWDQPYTRGCEGVAMATSVDGGKTWHKYSKNPCVKEEPSSIDVTGFRDPFVAPWPALDAKRGSSGSLYALMSGGIQNAGPRVFLYELDPQHPSRWTYLYPLTVDVPSNAGSNTRWSKDLGVNWECASFATVRSLDRTISREVLMGGSEGVEEELDAAYYVERPSAPKHTPRSAFWTMGSLNDEGRLSLPVVGNLDWGSFYAAAKFDARDGRQLLIGWIIEEDLSKDALQAKGWTGCLSIPREVFIQKIDNVIGGLRTALREITSVEVVEDERCVLTVGYRPVQELETLRRSPILEKSSITMGESRHRLLDKASLSCEAVLDLQLSKDTQMVSFIIREESEAQYETVIAFDCINECLLVDRSRSTTRDDINTVTERAPFTLFRTETDGRERIEPLRLRLFLDHDVVEIFANDRCAISTRVYSPRSATGMSLQVTGGGELQRLVVWEL</sequence>
<dbReference type="InterPro" id="IPR013189">
    <property type="entry name" value="Glyco_hydro_32_C"/>
</dbReference>
<dbReference type="Pfam" id="PF00251">
    <property type="entry name" value="Glyco_hydro_32N"/>
    <property type="match status" value="1"/>
</dbReference>
<evidence type="ECO:0000256" key="3">
    <source>
        <dbReference type="ARBA" id="ARBA00023295"/>
    </source>
</evidence>
<dbReference type="InterPro" id="IPR023296">
    <property type="entry name" value="Glyco_hydro_beta-prop_sf"/>
</dbReference>
<comment type="similarity">
    <text evidence="1 4">Belongs to the glycosyl hydrolase 32 family.</text>
</comment>
<evidence type="ECO:0000313" key="8">
    <source>
        <dbReference type="EMBL" id="ORX38175.1"/>
    </source>
</evidence>
<dbReference type="RefSeq" id="XP_021872097.1">
    <property type="nucleotide sequence ID" value="XM_022015217.1"/>
</dbReference>
<comment type="caution">
    <text evidence="8">The sequence shown here is derived from an EMBL/GenBank/DDBJ whole genome shotgun (WGS) entry which is preliminary data.</text>
</comment>
<evidence type="ECO:0000256" key="5">
    <source>
        <dbReference type="SAM" id="MobiDB-lite"/>
    </source>
</evidence>
<feature type="region of interest" description="Disordered" evidence="5">
    <location>
        <begin position="1"/>
        <end position="21"/>
    </location>
</feature>